<evidence type="ECO:0000256" key="10">
    <source>
        <dbReference type="ARBA" id="ARBA00022827"/>
    </source>
</evidence>
<dbReference type="GO" id="GO:0008531">
    <property type="term" value="F:riboflavin kinase activity"/>
    <property type="evidence" value="ECO:0007669"/>
    <property type="project" value="UniProtKB-UniRule"/>
</dbReference>
<dbReference type="EC" id="2.7.7.2" evidence="15"/>
<dbReference type="NCBIfam" id="NF004160">
    <property type="entry name" value="PRK05627.1-3"/>
    <property type="match status" value="1"/>
</dbReference>
<dbReference type="UniPathway" id="UPA00276">
    <property type="reaction ID" value="UER00406"/>
</dbReference>
<dbReference type="Proteomes" id="UP000469159">
    <property type="component" value="Unassembled WGS sequence"/>
</dbReference>
<evidence type="ECO:0000256" key="9">
    <source>
        <dbReference type="ARBA" id="ARBA00022777"/>
    </source>
</evidence>
<dbReference type="UniPathway" id="UPA00277">
    <property type="reaction ID" value="UER00407"/>
</dbReference>
<keyword evidence="8 15" id="KW-0547">Nucleotide-binding</keyword>
<comment type="catalytic activity">
    <reaction evidence="14 15">
        <text>FMN + ATP + H(+) = FAD + diphosphate</text>
        <dbReference type="Rhea" id="RHEA:17237"/>
        <dbReference type="ChEBI" id="CHEBI:15378"/>
        <dbReference type="ChEBI" id="CHEBI:30616"/>
        <dbReference type="ChEBI" id="CHEBI:33019"/>
        <dbReference type="ChEBI" id="CHEBI:57692"/>
        <dbReference type="ChEBI" id="CHEBI:58210"/>
        <dbReference type="EC" id="2.7.7.2"/>
    </reaction>
</comment>
<feature type="domain" description="Riboflavin kinase" evidence="16">
    <location>
        <begin position="200"/>
        <end position="325"/>
    </location>
</feature>
<dbReference type="GO" id="GO:0003919">
    <property type="term" value="F:FMN adenylyltransferase activity"/>
    <property type="evidence" value="ECO:0007669"/>
    <property type="project" value="UniProtKB-UniRule"/>
</dbReference>
<protein>
    <recommendedName>
        <fullName evidence="15">Riboflavin biosynthesis protein</fullName>
    </recommendedName>
    <domain>
        <recommendedName>
            <fullName evidence="15">Riboflavin kinase</fullName>
            <ecNumber evidence="15">2.7.1.26</ecNumber>
        </recommendedName>
        <alternativeName>
            <fullName evidence="15">Flavokinase</fullName>
        </alternativeName>
    </domain>
    <domain>
        <recommendedName>
            <fullName evidence="15">FMN adenylyltransferase</fullName>
            <ecNumber evidence="15">2.7.7.2</ecNumber>
        </recommendedName>
        <alternativeName>
            <fullName evidence="15">FAD pyrophosphorylase</fullName>
        </alternativeName>
        <alternativeName>
            <fullName evidence="15">FAD synthase</fullName>
        </alternativeName>
    </domain>
</protein>
<keyword evidence="9 15" id="KW-0418">Kinase</keyword>
<dbReference type="FunFam" id="3.40.50.620:FF:000021">
    <property type="entry name" value="Riboflavin biosynthesis protein"/>
    <property type="match status" value="1"/>
</dbReference>
<dbReference type="InterPro" id="IPR023465">
    <property type="entry name" value="Riboflavin_kinase_dom_sf"/>
</dbReference>
<name>A0A6I4UM70_9SPHN</name>
<comment type="caution">
    <text evidence="17">The sequence shown here is derived from an EMBL/GenBank/DDBJ whole genome shotgun (WGS) entry which is preliminary data.</text>
</comment>
<comment type="pathway">
    <text evidence="3 15">Cofactor biosynthesis; FMN biosynthesis; FMN from riboflavin (ATP route): step 1/1.</text>
</comment>
<dbReference type="InterPro" id="IPR015864">
    <property type="entry name" value="FAD_synthase"/>
</dbReference>
<keyword evidence="10 15" id="KW-0274">FAD</keyword>
<dbReference type="PANTHER" id="PTHR22749:SF6">
    <property type="entry name" value="RIBOFLAVIN KINASE"/>
    <property type="match status" value="1"/>
</dbReference>
<evidence type="ECO:0000313" key="17">
    <source>
        <dbReference type="EMBL" id="MXP40121.1"/>
    </source>
</evidence>
<dbReference type="Pfam" id="PF06574">
    <property type="entry name" value="FAD_syn"/>
    <property type="match status" value="1"/>
</dbReference>
<dbReference type="InterPro" id="IPR023468">
    <property type="entry name" value="Riboflavin_kinase"/>
</dbReference>
<dbReference type="Gene3D" id="2.40.30.30">
    <property type="entry name" value="Riboflavin kinase-like"/>
    <property type="match status" value="1"/>
</dbReference>
<comment type="pathway">
    <text evidence="2 15">Cofactor biosynthesis; FAD biosynthesis; FAD from FMN: step 1/1.</text>
</comment>
<dbReference type="InterPro" id="IPR015865">
    <property type="entry name" value="Riboflavin_kinase_bac/euk"/>
</dbReference>
<dbReference type="GO" id="GO:0006747">
    <property type="term" value="P:FAD biosynthetic process"/>
    <property type="evidence" value="ECO:0007669"/>
    <property type="project" value="UniProtKB-UniRule"/>
</dbReference>
<dbReference type="EMBL" id="WTYK01000001">
    <property type="protein sequence ID" value="MXP40121.1"/>
    <property type="molecule type" value="Genomic_DNA"/>
</dbReference>
<keyword evidence="6 15" id="KW-0808">Transferase</keyword>
<dbReference type="GO" id="GO:0009231">
    <property type="term" value="P:riboflavin biosynthetic process"/>
    <property type="evidence" value="ECO:0007669"/>
    <property type="project" value="InterPro"/>
</dbReference>
<sequence>MAGAQLRHAAAARGARRLRRLDHREAVPEELRGAILALGNFDGFHLGHQAVVREAVEWARSEGRPAIVATFDPHPVRHFAAHVPPFRLTTLEQREELFAAAGADAMLVFHFADELAQTTAEDFITRLLGERIGAAGVVTGQDFTFGKGRGGNIEVLRETGARAGIAARAVGPVMDGGRPVSSSRIRDSLKAGECEEAARLLTRPFAMRGPVIHGDKRGREIGYPTANMELGAYLRPRFGIYAVTGRIVATGQALKGAASVGIRPMFDPPKELLEPYFFDFSGDLYGQSVEVALHHFLRPEMKFESLRALQAQMAEDCDEARRLLEG</sequence>
<keyword evidence="7 15" id="KW-0548">Nucleotidyltransferase</keyword>
<proteinExistence type="inferred from homology"/>
<dbReference type="SUPFAM" id="SSF52374">
    <property type="entry name" value="Nucleotidylyl transferase"/>
    <property type="match status" value="1"/>
</dbReference>
<evidence type="ECO:0000256" key="11">
    <source>
        <dbReference type="ARBA" id="ARBA00022840"/>
    </source>
</evidence>
<dbReference type="PANTHER" id="PTHR22749">
    <property type="entry name" value="RIBOFLAVIN KINASE/FMN ADENYLYLTRANSFERASE"/>
    <property type="match status" value="1"/>
</dbReference>
<dbReference type="Pfam" id="PF01687">
    <property type="entry name" value="Flavokinase"/>
    <property type="match status" value="1"/>
</dbReference>
<dbReference type="PIRSF" id="PIRSF004491">
    <property type="entry name" value="FAD_Synth"/>
    <property type="match status" value="1"/>
</dbReference>
<evidence type="ECO:0000259" key="16">
    <source>
        <dbReference type="SMART" id="SM00904"/>
    </source>
</evidence>
<comment type="function">
    <text evidence="1">Catalyzes the phosphorylation of riboflavin to FMN followed by the adenylation of FMN to FAD.</text>
</comment>
<evidence type="ECO:0000256" key="5">
    <source>
        <dbReference type="ARBA" id="ARBA00022643"/>
    </source>
</evidence>
<dbReference type="SUPFAM" id="SSF82114">
    <property type="entry name" value="Riboflavin kinase-like"/>
    <property type="match status" value="1"/>
</dbReference>
<comment type="similarity">
    <text evidence="15">Belongs to the ribF family.</text>
</comment>
<keyword evidence="12" id="KW-0511">Multifunctional enzyme</keyword>
<evidence type="ECO:0000256" key="8">
    <source>
        <dbReference type="ARBA" id="ARBA00022741"/>
    </source>
</evidence>
<gene>
    <name evidence="17" type="ORF">GRI75_00500</name>
</gene>
<dbReference type="EC" id="2.7.1.26" evidence="15"/>
<evidence type="ECO:0000256" key="1">
    <source>
        <dbReference type="ARBA" id="ARBA00002121"/>
    </source>
</evidence>
<comment type="catalytic activity">
    <reaction evidence="13 15">
        <text>riboflavin + ATP = FMN + ADP + H(+)</text>
        <dbReference type="Rhea" id="RHEA:14357"/>
        <dbReference type="ChEBI" id="CHEBI:15378"/>
        <dbReference type="ChEBI" id="CHEBI:30616"/>
        <dbReference type="ChEBI" id="CHEBI:57986"/>
        <dbReference type="ChEBI" id="CHEBI:58210"/>
        <dbReference type="ChEBI" id="CHEBI:456216"/>
        <dbReference type="EC" id="2.7.1.26"/>
    </reaction>
</comment>
<evidence type="ECO:0000256" key="12">
    <source>
        <dbReference type="ARBA" id="ARBA00023268"/>
    </source>
</evidence>
<accession>A0A6I4UM70</accession>
<keyword evidence="4 15" id="KW-0285">Flavoprotein</keyword>
<evidence type="ECO:0000256" key="4">
    <source>
        <dbReference type="ARBA" id="ARBA00022630"/>
    </source>
</evidence>
<keyword evidence="11 15" id="KW-0067">ATP-binding</keyword>
<keyword evidence="18" id="KW-1185">Reference proteome</keyword>
<reference evidence="17 18" key="1">
    <citation type="submission" date="2019-12" db="EMBL/GenBank/DDBJ databases">
        <title>Genomic-based taxomic classification of the family Erythrobacteraceae.</title>
        <authorList>
            <person name="Xu L."/>
        </authorList>
    </citation>
    <scope>NUCLEOTIDE SEQUENCE [LARGE SCALE GENOMIC DNA]</scope>
    <source>
        <strain evidence="17 18">MCCC 1K02066</strain>
    </source>
</reference>
<dbReference type="CDD" id="cd02064">
    <property type="entry name" value="FAD_synthetase_N"/>
    <property type="match status" value="1"/>
</dbReference>
<dbReference type="AlphaFoldDB" id="A0A6I4UM70"/>
<dbReference type="InterPro" id="IPR002606">
    <property type="entry name" value="Riboflavin_kinase_bac"/>
</dbReference>
<evidence type="ECO:0000256" key="6">
    <source>
        <dbReference type="ARBA" id="ARBA00022679"/>
    </source>
</evidence>
<evidence type="ECO:0000256" key="13">
    <source>
        <dbReference type="ARBA" id="ARBA00047880"/>
    </source>
</evidence>
<evidence type="ECO:0000256" key="15">
    <source>
        <dbReference type="PIRNR" id="PIRNR004491"/>
    </source>
</evidence>
<dbReference type="NCBIfam" id="TIGR00083">
    <property type="entry name" value="ribF"/>
    <property type="match status" value="1"/>
</dbReference>
<evidence type="ECO:0000256" key="7">
    <source>
        <dbReference type="ARBA" id="ARBA00022695"/>
    </source>
</evidence>
<dbReference type="SMART" id="SM00904">
    <property type="entry name" value="Flavokinase"/>
    <property type="match status" value="1"/>
</dbReference>
<dbReference type="InterPro" id="IPR014729">
    <property type="entry name" value="Rossmann-like_a/b/a_fold"/>
</dbReference>
<dbReference type="Gene3D" id="3.40.50.620">
    <property type="entry name" value="HUPs"/>
    <property type="match status" value="1"/>
</dbReference>
<dbReference type="GO" id="GO:0005524">
    <property type="term" value="F:ATP binding"/>
    <property type="evidence" value="ECO:0007669"/>
    <property type="project" value="UniProtKB-UniRule"/>
</dbReference>
<dbReference type="GO" id="GO:0009398">
    <property type="term" value="P:FMN biosynthetic process"/>
    <property type="evidence" value="ECO:0007669"/>
    <property type="project" value="UniProtKB-UniRule"/>
</dbReference>
<evidence type="ECO:0000313" key="18">
    <source>
        <dbReference type="Proteomes" id="UP000469159"/>
    </source>
</evidence>
<organism evidence="17 18">
    <name type="scientific">Croceibacterium soli</name>
    <dbReference type="NCBI Taxonomy" id="1739690"/>
    <lineage>
        <taxon>Bacteria</taxon>
        <taxon>Pseudomonadati</taxon>
        <taxon>Pseudomonadota</taxon>
        <taxon>Alphaproteobacteria</taxon>
        <taxon>Sphingomonadales</taxon>
        <taxon>Erythrobacteraceae</taxon>
        <taxon>Croceibacterium</taxon>
    </lineage>
</organism>
<evidence type="ECO:0000256" key="2">
    <source>
        <dbReference type="ARBA" id="ARBA00004726"/>
    </source>
</evidence>
<dbReference type="OrthoDB" id="9803667at2"/>
<evidence type="ECO:0000256" key="14">
    <source>
        <dbReference type="ARBA" id="ARBA00049494"/>
    </source>
</evidence>
<evidence type="ECO:0000256" key="3">
    <source>
        <dbReference type="ARBA" id="ARBA00005201"/>
    </source>
</evidence>
<keyword evidence="5 15" id="KW-0288">FMN</keyword>